<proteinExistence type="predicted"/>
<dbReference type="Proteomes" id="UP000545507">
    <property type="component" value="Unassembled WGS sequence"/>
</dbReference>
<protein>
    <submittedName>
        <fullName evidence="2">2Fe-2S iron-sulfur cluster binding domain-containing protein</fullName>
    </submittedName>
</protein>
<sequence length="140" mass="15196">MMFETNTKVNVHVMQTGESYPCATNESLLQGMLRLGRKGIAVGCVNGGCGVCKVRIVEGRVRALGPISRAHVTAEEEALGYTLACRVAPTVAVRLEVAGRLAGWQAGRLAGWQAGEAYFQRIRCTGEPCFNQVKEELLWV</sequence>
<dbReference type="AlphaFoldDB" id="A0A7Y8H002"/>
<dbReference type="PROSITE" id="PS00197">
    <property type="entry name" value="2FE2S_FER_1"/>
    <property type="match status" value="1"/>
</dbReference>
<dbReference type="InterPro" id="IPR001041">
    <property type="entry name" value="2Fe-2S_ferredoxin-type"/>
</dbReference>
<dbReference type="GO" id="GO:0051537">
    <property type="term" value="F:2 iron, 2 sulfur cluster binding"/>
    <property type="evidence" value="ECO:0007669"/>
    <property type="project" value="InterPro"/>
</dbReference>
<dbReference type="EMBL" id="VYGV01000016">
    <property type="protein sequence ID" value="NWF47073.1"/>
    <property type="molecule type" value="Genomic_DNA"/>
</dbReference>
<evidence type="ECO:0000259" key="1">
    <source>
        <dbReference type="PROSITE" id="PS51085"/>
    </source>
</evidence>
<gene>
    <name evidence="2" type="ORF">F3K02_17710</name>
</gene>
<reference evidence="2 3" key="1">
    <citation type="submission" date="2019-09" db="EMBL/GenBank/DDBJ databases">
        <title>Hydrogenophaga aromatica sp. nov., isolated from a para-xylene-degrading enrichment culture.</title>
        <authorList>
            <person name="Tancsics A."/>
            <person name="Banerjee S."/>
        </authorList>
    </citation>
    <scope>NUCLEOTIDE SEQUENCE [LARGE SCALE GENOMIC DNA]</scope>
    <source>
        <strain evidence="2 3">D2P1</strain>
    </source>
</reference>
<dbReference type="Gene3D" id="3.10.20.30">
    <property type="match status" value="1"/>
</dbReference>
<feature type="domain" description="2Fe-2S ferredoxin-type" evidence="1">
    <location>
        <begin position="7"/>
        <end position="101"/>
    </location>
</feature>
<dbReference type="InterPro" id="IPR036010">
    <property type="entry name" value="2Fe-2S_ferredoxin-like_sf"/>
</dbReference>
<accession>A0A7Y8H002</accession>
<dbReference type="PROSITE" id="PS51085">
    <property type="entry name" value="2FE2S_FER_2"/>
    <property type="match status" value="1"/>
</dbReference>
<evidence type="ECO:0000313" key="3">
    <source>
        <dbReference type="Proteomes" id="UP000545507"/>
    </source>
</evidence>
<dbReference type="CDD" id="cd00207">
    <property type="entry name" value="fer2"/>
    <property type="match status" value="1"/>
</dbReference>
<name>A0A7Y8H002_9BURK</name>
<comment type="caution">
    <text evidence="2">The sequence shown here is derived from an EMBL/GenBank/DDBJ whole genome shotgun (WGS) entry which is preliminary data.</text>
</comment>
<evidence type="ECO:0000313" key="2">
    <source>
        <dbReference type="EMBL" id="NWF47073.1"/>
    </source>
</evidence>
<dbReference type="SUPFAM" id="SSF54292">
    <property type="entry name" value="2Fe-2S ferredoxin-like"/>
    <property type="match status" value="1"/>
</dbReference>
<dbReference type="Pfam" id="PF00111">
    <property type="entry name" value="Fer2"/>
    <property type="match status" value="1"/>
</dbReference>
<dbReference type="InterPro" id="IPR012675">
    <property type="entry name" value="Beta-grasp_dom_sf"/>
</dbReference>
<keyword evidence="3" id="KW-1185">Reference proteome</keyword>
<organism evidence="2 3">
    <name type="scientific">Hydrogenophaga aromaticivorans</name>
    <dbReference type="NCBI Taxonomy" id="2610898"/>
    <lineage>
        <taxon>Bacteria</taxon>
        <taxon>Pseudomonadati</taxon>
        <taxon>Pseudomonadota</taxon>
        <taxon>Betaproteobacteria</taxon>
        <taxon>Burkholderiales</taxon>
        <taxon>Comamonadaceae</taxon>
        <taxon>Hydrogenophaga</taxon>
    </lineage>
</organism>
<dbReference type="InterPro" id="IPR006058">
    <property type="entry name" value="2Fe2S_fd_BS"/>
</dbReference>